<feature type="transmembrane region" description="Helical" evidence="1">
    <location>
        <begin position="53"/>
        <end position="71"/>
    </location>
</feature>
<feature type="transmembrane region" description="Helical" evidence="1">
    <location>
        <begin position="215"/>
        <end position="244"/>
    </location>
</feature>
<evidence type="ECO:0000313" key="3">
    <source>
        <dbReference type="EMBL" id="SIP74277.1"/>
    </source>
</evidence>
<dbReference type="Proteomes" id="UP000224871">
    <property type="component" value="Unassembled WGS sequence"/>
</dbReference>
<proteinExistence type="predicted"/>
<evidence type="ECO:0000313" key="2">
    <source>
        <dbReference type="EMBL" id="PHM37891.1"/>
    </source>
</evidence>
<feature type="transmembrane region" description="Helical" evidence="1">
    <location>
        <begin position="168"/>
        <end position="195"/>
    </location>
</feature>
<sequence>MNNQDINFDSGEKNVSLTKEKEIFIREGQSVGAGAATEWIGNAWKMFKANPGLWILFTFVYFAILLAINFIPLINFITFLFGPVFVAGIIAAAEKQRTTGELRIDLLFYGFKEKLGSLIAVGALYFGIYMLGIIAFVLVAGFGVLDLFFIAQNADPDPLLFMRSIPSLIWACFILCIFCLVALAFIWFAPALIIINNMKFGEAVSMSLNAVKKNLFGGFLFFLLMGVLFIVSALPLGLGLIIMLPVNLITYYTTYRSIFYAQEENSNTEQKNRLIS</sequence>
<feature type="transmembrane region" description="Helical" evidence="1">
    <location>
        <begin position="115"/>
        <end position="148"/>
    </location>
</feature>
<keyword evidence="1" id="KW-0812">Transmembrane</keyword>
<keyword evidence="1" id="KW-0472">Membrane</keyword>
<name>A0A1N6MZM4_9GAMM</name>
<reference evidence="4" key="2">
    <citation type="submission" date="2016-12" db="EMBL/GenBank/DDBJ databases">
        <authorList>
            <person name="Gaudriault S."/>
        </authorList>
    </citation>
    <scope>NUCLEOTIDE SEQUENCE [LARGE SCALE GENOMIC DNA]</scope>
    <source>
        <strain evidence="4">HGB1681 (deposited as PTA-6826 in the American Type Culture Collection)</strain>
    </source>
</reference>
<gene>
    <name evidence="2" type="ORF">Xinn_00700</name>
    <name evidence="3" type="ORF">XIS1_600043</name>
</gene>
<reference evidence="3" key="1">
    <citation type="submission" date="2016-12" db="EMBL/GenBank/DDBJ databases">
        <authorList>
            <person name="Song W.-J."/>
            <person name="Kurnit D.M."/>
        </authorList>
    </citation>
    <scope>NUCLEOTIDE SEQUENCE [LARGE SCALE GENOMIC DNA]</scope>
    <source>
        <strain evidence="3">HGB1681</strain>
    </source>
</reference>
<keyword evidence="1" id="KW-1133">Transmembrane helix</keyword>
<evidence type="ECO:0000313" key="5">
    <source>
        <dbReference type="Proteomes" id="UP000224871"/>
    </source>
</evidence>
<protein>
    <submittedName>
        <fullName evidence="2">Membrane protein</fullName>
    </submittedName>
</protein>
<evidence type="ECO:0000313" key="4">
    <source>
        <dbReference type="Proteomes" id="UP000196435"/>
    </source>
</evidence>
<feature type="transmembrane region" description="Helical" evidence="1">
    <location>
        <begin position="77"/>
        <end position="94"/>
    </location>
</feature>
<dbReference type="NCBIfam" id="NF041043">
    <property type="entry name" value="BPSS1780_fam"/>
    <property type="match status" value="1"/>
</dbReference>
<evidence type="ECO:0000256" key="1">
    <source>
        <dbReference type="SAM" id="Phobius"/>
    </source>
</evidence>
<dbReference type="EMBL" id="NIBU01000005">
    <property type="protein sequence ID" value="PHM37891.1"/>
    <property type="molecule type" value="Genomic_DNA"/>
</dbReference>
<keyword evidence="5" id="KW-1185">Reference proteome</keyword>
<dbReference type="EMBL" id="FTLG01000204">
    <property type="protein sequence ID" value="SIP74277.1"/>
    <property type="molecule type" value="Genomic_DNA"/>
</dbReference>
<accession>A0A1N6MZM4</accession>
<dbReference type="AlphaFoldDB" id="A0A1N6MZM4"/>
<dbReference type="Proteomes" id="UP000196435">
    <property type="component" value="Unassembled WGS sequence"/>
</dbReference>
<dbReference type="InterPro" id="IPR047798">
    <property type="entry name" value="BPSS1780-like"/>
</dbReference>
<organism evidence="3 4">
    <name type="scientific">Xenorhabdus innexi</name>
    <dbReference type="NCBI Taxonomy" id="290109"/>
    <lineage>
        <taxon>Bacteria</taxon>
        <taxon>Pseudomonadati</taxon>
        <taxon>Pseudomonadota</taxon>
        <taxon>Gammaproteobacteria</taxon>
        <taxon>Enterobacterales</taxon>
        <taxon>Morganellaceae</taxon>
        <taxon>Xenorhabdus</taxon>
    </lineage>
</organism>
<reference evidence="2 5" key="3">
    <citation type="journal article" date="2017" name="Nat. Microbiol.">
        <title>Natural product diversity associated with the nematode symbionts Photorhabdus and Xenorhabdus.</title>
        <authorList>
            <person name="Tobias N.J."/>
            <person name="Wolff H."/>
            <person name="Djahanschiri B."/>
            <person name="Grundmann F."/>
            <person name="Kronenwerth M."/>
            <person name="Shi Y.M."/>
            <person name="Simonyi S."/>
            <person name="Grun P."/>
            <person name="Shapiro-Ilan D."/>
            <person name="Pidot S.J."/>
            <person name="Stinear T.P."/>
            <person name="Ebersberger I."/>
            <person name="Bode H.B."/>
        </authorList>
    </citation>
    <scope>NUCLEOTIDE SEQUENCE [LARGE SCALE GENOMIC DNA]</scope>
    <source>
        <strain evidence="2 5">DSM 16336</strain>
    </source>
</reference>
<dbReference type="RefSeq" id="WP_086953650.1">
    <property type="nucleotide sequence ID" value="NZ_CAWNQC010000248.1"/>
</dbReference>
<dbReference type="OrthoDB" id="5298483at2"/>